<proteinExistence type="predicted"/>
<evidence type="ECO:0000256" key="1">
    <source>
        <dbReference type="SAM" id="MobiDB-lite"/>
    </source>
</evidence>
<organism evidence="3 4">
    <name type="scientific">Magnetospirillum fulvum MGU-K5</name>
    <dbReference type="NCBI Taxonomy" id="1316936"/>
    <lineage>
        <taxon>Bacteria</taxon>
        <taxon>Pseudomonadati</taxon>
        <taxon>Pseudomonadota</taxon>
        <taxon>Alphaproteobacteria</taxon>
        <taxon>Rhodospirillales</taxon>
        <taxon>Rhodospirillaceae</taxon>
        <taxon>Magnetospirillum</taxon>
    </lineage>
</organism>
<feature type="domain" description="EF-hand" evidence="2">
    <location>
        <begin position="47"/>
        <end position="82"/>
    </location>
</feature>
<dbReference type="eggNOG" id="COG5126">
    <property type="taxonomic scope" value="Bacteria"/>
</dbReference>
<dbReference type="SUPFAM" id="SSF47473">
    <property type="entry name" value="EF-hand"/>
    <property type="match status" value="1"/>
</dbReference>
<dbReference type="STRING" id="1316936.K678_15134"/>
<sequence>MHHPLVLSPNAEPLTGGDLGWRPCEAVLGDWAVRVDSTHSGAISRQDFLADARAQFARMDGDGDGFITADELSAYRAPFRPIAPPREPHIRRGDGDDGAINGRIGFPGGGWGGGRGGGPHDGGGGPRDGGGSDRSTLTTGEDPVMAADTNLDFKVSLDEFLRQATLIFDSLDLDHNGTLDLTELRRFCPAFAKK</sequence>
<dbReference type="RefSeq" id="WP_021133314.1">
    <property type="nucleotide sequence ID" value="NZ_AQPH01000078.1"/>
</dbReference>
<comment type="caution">
    <text evidence="3">The sequence shown here is derived from an EMBL/GenBank/DDBJ whole genome shotgun (WGS) entry which is preliminary data.</text>
</comment>
<dbReference type="InterPro" id="IPR002048">
    <property type="entry name" value="EF_hand_dom"/>
</dbReference>
<feature type="region of interest" description="Disordered" evidence="1">
    <location>
        <begin position="79"/>
        <end position="98"/>
    </location>
</feature>
<evidence type="ECO:0000259" key="2">
    <source>
        <dbReference type="PROSITE" id="PS50222"/>
    </source>
</evidence>
<dbReference type="Proteomes" id="UP000015350">
    <property type="component" value="Unassembled WGS sequence"/>
</dbReference>
<dbReference type="PATRIC" id="fig|1316936.3.peg.3015"/>
<evidence type="ECO:0000313" key="4">
    <source>
        <dbReference type="Proteomes" id="UP000015350"/>
    </source>
</evidence>
<dbReference type="EMBL" id="AQPH01000078">
    <property type="protein sequence ID" value="EPY00632.1"/>
    <property type="molecule type" value="Genomic_DNA"/>
</dbReference>
<feature type="compositionally biased region" description="Basic and acidic residues" evidence="1">
    <location>
        <begin position="86"/>
        <end position="95"/>
    </location>
</feature>
<dbReference type="PROSITE" id="PS00018">
    <property type="entry name" value="EF_HAND_1"/>
    <property type="match status" value="2"/>
</dbReference>
<dbReference type="GO" id="GO:0005509">
    <property type="term" value="F:calcium ion binding"/>
    <property type="evidence" value="ECO:0007669"/>
    <property type="project" value="InterPro"/>
</dbReference>
<feature type="compositionally biased region" description="Gly residues" evidence="1">
    <location>
        <begin position="105"/>
        <end position="129"/>
    </location>
</feature>
<accession>S9S402</accession>
<protein>
    <recommendedName>
        <fullName evidence="2">EF-hand domain-containing protein</fullName>
    </recommendedName>
</protein>
<name>S9S402_MAGFU</name>
<dbReference type="Pfam" id="PF13202">
    <property type="entry name" value="EF-hand_5"/>
    <property type="match status" value="2"/>
</dbReference>
<evidence type="ECO:0000313" key="3">
    <source>
        <dbReference type="EMBL" id="EPY00632.1"/>
    </source>
</evidence>
<reference evidence="3 4" key="1">
    <citation type="submission" date="2013-04" db="EMBL/GenBank/DDBJ databases">
        <authorList>
            <person name="Kuznetsov B."/>
            <person name="Ivanovsky R."/>
        </authorList>
    </citation>
    <scope>NUCLEOTIDE SEQUENCE [LARGE SCALE GENOMIC DNA]</scope>
    <source>
        <strain evidence="3 4">MGU-K5</strain>
    </source>
</reference>
<feature type="region of interest" description="Disordered" evidence="1">
    <location>
        <begin position="104"/>
        <end position="143"/>
    </location>
</feature>
<dbReference type="InterPro" id="IPR018247">
    <property type="entry name" value="EF_Hand_1_Ca_BS"/>
</dbReference>
<dbReference type="PROSITE" id="PS50222">
    <property type="entry name" value="EF_HAND_2"/>
    <property type="match status" value="2"/>
</dbReference>
<feature type="domain" description="EF-hand" evidence="2">
    <location>
        <begin position="159"/>
        <end position="194"/>
    </location>
</feature>
<dbReference type="Gene3D" id="1.10.238.10">
    <property type="entry name" value="EF-hand"/>
    <property type="match status" value="2"/>
</dbReference>
<gene>
    <name evidence="3" type="ORF">K678_15134</name>
</gene>
<dbReference type="InterPro" id="IPR011992">
    <property type="entry name" value="EF-hand-dom_pair"/>
</dbReference>
<dbReference type="AlphaFoldDB" id="S9S402"/>
<dbReference type="SMART" id="SM00054">
    <property type="entry name" value="EFh"/>
    <property type="match status" value="2"/>
</dbReference>